<evidence type="ECO:0000313" key="6">
    <source>
        <dbReference type="EMBL" id="MBV3381806.1"/>
    </source>
</evidence>
<feature type="binding site" evidence="5">
    <location>
        <begin position="280"/>
        <end position="282"/>
    </location>
    <ligand>
        <name>ATP</name>
        <dbReference type="ChEBI" id="CHEBI:30616"/>
    </ligand>
</feature>
<evidence type="ECO:0000256" key="2">
    <source>
        <dbReference type="ARBA" id="ARBA00022741"/>
    </source>
</evidence>
<evidence type="ECO:0000256" key="3">
    <source>
        <dbReference type="ARBA" id="ARBA00022777"/>
    </source>
</evidence>
<evidence type="ECO:0000313" key="8">
    <source>
        <dbReference type="Proteomes" id="UP001196408"/>
    </source>
</evidence>
<dbReference type="PANTHER" id="PTHR21060">
    <property type="entry name" value="ACETATE KINASE"/>
    <property type="match status" value="1"/>
</dbReference>
<dbReference type="PIRSF" id="PIRSF000722">
    <property type="entry name" value="Acetate_prop_kin"/>
    <property type="match status" value="1"/>
</dbReference>
<proteinExistence type="inferred from homology"/>
<comment type="pathway">
    <text evidence="5">Metabolic intermediate biosynthesis; acetyl-CoA biosynthesis; acetyl-CoA from acetate: step 1/2.</text>
</comment>
<dbReference type="RefSeq" id="WP_217746916.1">
    <property type="nucleotide sequence ID" value="NZ_JAHOEB010000003.1"/>
</dbReference>
<dbReference type="EMBL" id="JAHOEL010000003">
    <property type="protein sequence ID" value="MBV3391830.1"/>
    <property type="molecule type" value="Genomic_DNA"/>
</dbReference>
<evidence type="ECO:0000313" key="7">
    <source>
        <dbReference type="EMBL" id="MBV3391830.1"/>
    </source>
</evidence>
<protein>
    <recommendedName>
        <fullName evidence="5">Acetate kinase</fullName>
        <ecNumber evidence="5">2.7.2.1</ecNumber>
    </recommendedName>
    <alternativeName>
        <fullName evidence="5">Acetokinase</fullName>
    </alternativeName>
</protein>
<keyword evidence="3 5" id="KW-0418">Kinase</keyword>
<evidence type="ECO:0000313" key="9">
    <source>
        <dbReference type="Proteomes" id="UP001197492"/>
    </source>
</evidence>
<dbReference type="PROSITE" id="PS01076">
    <property type="entry name" value="ACETATE_KINASE_2"/>
    <property type="match status" value="1"/>
</dbReference>
<evidence type="ECO:0000256" key="5">
    <source>
        <dbReference type="HAMAP-Rule" id="MF_00020"/>
    </source>
</evidence>
<feature type="binding site" evidence="5">
    <location>
        <position position="15"/>
    </location>
    <ligand>
        <name>ATP</name>
        <dbReference type="ChEBI" id="CHEBI:30616"/>
    </ligand>
</feature>
<dbReference type="Pfam" id="PF00871">
    <property type="entry name" value="Acetate_kinase"/>
    <property type="match status" value="1"/>
</dbReference>
<dbReference type="EMBL" id="JAHOEF010000003">
    <property type="protein sequence ID" value="MBV3381806.1"/>
    <property type="molecule type" value="Genomic_DNA"/>
</dbReference>
<feature type="binding site" evidence="5">
    <location>
        <begin position="205"/>
        <end position="209"/>
    </location>
    <ligand>
        <name>ATP</name>
        <dbReference type="ChEBI" id="CHEBI:30616"/>
    </ligand>
</feature>
<keyword evidence="5" id="KW-0963">Cytoplasm</keyword>
<feature type="active site" description="Proton donor/acceptor" evidence="5">
    <location>
        <position position="146"/>
    </location>
</feature>
<sequence>MSKVLAVNCGSSSLKFQLFEMNTESVITSGIIERIGMEDSIFTIKYNGTKDKKVFAVPTHKEAVQVLLDTLIEKKIVERLDEIKGIGHRVVQGGPYFDSSCVVDDDVIAKIDELSPLAPLHNPAHIIGIKAFKEAIPTAGAVVVFDTAFHHSIKPENAVYPIPYKFYEENKIRKYGAHGTSHYYVSKRTQELLGNPEHANIIVCHLGAGASLCAVKDGKSIDTSMGLTPLAGVMMATRSGDIDASVVDHLIENLGYDMKTVFKMLNKESGLLGVSGVSGDMRDIIDAKDAGNQRAELAFNMFRKRVADYIGSYFVELGHVDAISFTAGIGENSFIAREAIIDLIKEALGIVLDDKANVEGHGERLISAPESKIKVFVVPTDEELVIARDTKELLNL</sequence>
<dbReference type="CDD" id="cd24010">
    <property type="entry name" value="ASKHA_NBD_AcK_PK"/>
    <property type="match status" value="1"/>
</dbReference>
<keyword evidence="5" id="KW-0460">Magnesium</keyword>
<accession>A0AAW4MVK3</accession>
<dbReference type="GO" id="GO:0005524">
    <property type="term" value="F:ATP binding"/>
    <property type="evidence" value="ECO:0007669"/>
    <property type="project" value="UniProtKB-KW"/>
</dbReference>
<keyword evidence="1 5" id="KW-0808">Transferase</keyword>
<dbReference type="NCBIfam" id="TIGR00016">
    <property type="entry name" value="ackA"/>
    <property type="match status" value="1"/>
</dbReference>
<comment type="subunit">
    <text evidence="5">Homodimer.</text>
</comment>
<evidence type="ECO:0000256" key="4">
    <source>
        <dbReference type="ARBA" id="ARBA00022840"/>
    </source>
</evidence>
<dbReference type="GO" id="GO:0008776">
    <property type="term" value="F:acetate kinase activity"/>
    <property type="evidence" value="ECO:0007669"/>
    <property type="project" value="UniProtKB-UniRule"/>
</dbReference>
<gene>
    <name evidence="5" type="primary">ackA</name>
    <name evidence="6" type="ORF">KSV97_00895</name>
    <name evidence="7" type="ORF">KSW06_00905</name>
</gene>
<comment type="subcellular location">
    <subcellularLocation>
        <location evidence="5">Cytoplasm</location>
    </subcellularLocation>
</comment>
<dbReference type="HAMAP" id="MF_00020">
    <property type="entry name" value="Acetate_kinase"/>
    <property type="match status" value="1"/>
</dbReference>
<dbReference type="GO" id="GO:0006085">
    <property type="term" value="P:acetyl-CoA biosynthetic process"/>
    <property type="evidence" value="ECO:0007669"/>
    <property type="project" value="UniProtKB-UniRule"/>
</dbReference>
<dbReference type="PROSITE" id="PS01075">
    <property type="entry name" value="ACETATE_KINASE_1"/>
    <property type="match status" value="1"/>
</dbReference>
<organism evidence="6 8">
    <name type="scientific">Catenibacterium mitsuokai</name>
    <dbReference type="NCBI Taxonomy" id="100886"/>
    <lineage>
        <taxon>Bacteria</taxon>
        <taxon>Bacillati</taxon>
        <taxon>Bacillota</taxon>
        <taxon>Erysipelotrichia</taxon>
        <taxon>Erysipelotrichales</taxon>
        <taxon>Coprobacillaceae</taxon>
        <taxon>Catenibacterium</taxon>
    </lineage>
</organism>
<keyword evidence="9" id="KW-1185">Reference proteome</keyword>
<dbReference type="Proteomes" id="UP001197492">
    <property type="component" value="Unassembled WGS sequence"/>
</dbReference>
<comment type="catalytic activity">
    <reaction evidence="5">
        <text>acetate + ATP = acetyl phosphate + ADP</text>
        <dbReference type="Rhea" id="RHEA:11352"/>
        <dbReference type="ChEBI" id="CHEBI:22191"/>
        <dbReference type="ChEBI" id="CHEBI:30089"/>
        <dbReference type="ChEBI" id="CHEBI:30616"/>
        <dbReference type="ChEBI" id="CHEBI:456216"/>
        <dbReference type="EC" id="2.7.2.1"/>
    </reaction>
</comment>
<evidence type="ECO:0000256" key="1">
    <source>
        <dbReference type="ARBA" id="ARBA00022679"/>
    </source>
</evidence>
<comment type="function">
    <text evidence="5">Catalyzes the formation of acetyl phosphate from acetate and ATP. Can also catalyze the reverse reaction.</text>
</comment>
<comment type="caution">
    <text evidence="6">The sequence shown here is derived from an EMBL/GenBank/DDBJ whole genome shotgun (WGS) entry which is preliminary data.</text>
</comment>
<dbReference type="InterPro" id="IPR023865">
    <property type="entry name" value="Aliphatic_acid_kinase_CS"/>
</dbReference>
<feature type="binding site" evidence="5">
    <location>
        <position position="382"/>
    </location>
    <ligand>
        <name>Mg(2+)</name>
        <dbReference type="ChEBI" id="CHEBI:18420"/>
    </ligand>
</feature>
<keyword evidence="2 5" id="KW-0547">Nucleotide-binding</keyword>
<name>A0AAW4MVK3_9FIRM</name>
<feature type="site" description="Transition state stabilizer" evidence="5">
    <location>
        <position position="238"/>
    </location>
</feature>
<dbReference type="GO" id="GO:0005737">
    <property type="term" value="C:cytoplasm"/>
    <property type="evidence" value="ECO:0007669"/>
    <property type="project" value="UniProtKB-SubCell"/>
</dbReference>
<feature type="binding site" evidence="5">
    <location>
        <begin position="328"/>
        <end position="332"/>
    </location>
    <ligand>
        <name>ATP</name>
        <dbReference type="ChEBI" id="CHEBI:30616"/>
    </ligand>
</feature>
<dbReference type="GO" id="GO:0006083">
    <property type="term" value="P:acetate metabolic process"/>
    <property type="evidence" value="ECO:0007669"/>
    <property type="project" value="TreeGrafter"/>
</dbReference>
<dbReference type="PANTHER" id="PTHR21060:SF15">
    <property type="entry name" value="ACETATE KINASE-RELATED"/>
    <property type="match status" value="1"/>
</dbReference>
<dbReference type="GO" id="GO:0000287">
    <property type="term" value="F:magnesium ion binding"/>
    <property type="evidence" value="ECO:0007669"/>
    <property type="project" value="UniProtKB-UniRule"/>
</dbReference>
<dbReference type="EC" id="2.7.2.1" evidence="5"/>
<comment type="similarity">
    <text evidence="5">Belongs to the acetokinase family.</text>
</comment>
<reference evidence="6 9" key="1">
    <citation type="submission" date="2021-06" db="EMBL/GenBank/DDBJ databases">
        <title>Collection of gut derived symbiotic bacterial strains cultured from healthy donors.</title>
        <authorList>
            <person name="Lin H."/>
            <person name="Littmann E."/>
            <person name="Pamer E.G."/>
        </authorList>
    </citation>
    <scope>NUCLEOTIDE SEQUENCE</scope>
    <source>
        <strain evidence="7 9">MSK.21.70</strain>
        <strain evidence="6">MSK.21.82</strain>
    </source>
</reference>
<dbReference type="Proteomes" id="UP001196408">
    <property type="component" value="Unassembled WGS sequence"/>
</dbReference>
<dbReference type="AlphaFoldDB" id="A0AAW4MVK3"/>
<feature type="site" description="Transition state stabilizer" evidence="5">
    <location>
        <position position="178"/>
    </location>
</feature>
<feature type="binding site" evidence="5">
    <location>
        <position position="89"/>
    </location>
    <ligand>
        <name>substrate</name>
    </ligand>
</feature>
<dbReference type="GeneID" id="301323036"/>
<keyword evidence="4 5" id="KW-0067">ATP-binding</keyword>
<dbReference type="InterPro" id="IPR004372">
    <property type="entry name" value="Ac/propionate_kinase"/>
</dbReference>
<comment type="cofactor">
    <cofactor evidence="5">
        <name>Mg(2+)</name>
        <dbReference type="ChEBI" id="CHEBI:18420"/>
    </cofactor>
    <cofactor evidence="5">
        <name>Mn(2+)</name>
        <dbReference type="ChEBI" id="CHEBI:29035"/>
    </cofactor>
    <text evidence="5">Mg(2+). Can also accept Mn(2+).</text>
</comment>
<feature type="binding site" evidence="5">
    <location>
        <position position="8"/>
    </location>
    <ligand>
        <name>Mg(2+)</name>
        <dbReference type="ChEBI" id="CHEBI:18420"/>
    </ligand>
</feature>
<dbReference type="InterPro" id="IPR000890">
    <property type="entry name" value="Aliphatic_acid_kin_short-chain"/>
</dbReference>
<keyword evidence="5" id="KW-0479">Metal-binding</keyword>